<name>A0A4Z0QB15_9BACT</name>
<accession>A0A4Z0QB15</accession>
<gene>
    <name evidence="1" type="ORF">E5K02_10890</name>
</gene>
<protein>
    <submittedName>
        <fullName evidence="1">Uncharacterized protein</fullName>
    </submittedName>
</protein>
<keyword evidence="2" id="KW-1185">Reference proteome</keyword>
<dbReference type="AlphaFoldDB" id="A0A4Z0QB15"/>
<dbReference type="Proteomes" id="UP000298471">
    <property type="component" value="Unassembled WGS sequence"/>
</dbReference>
<proteinExistence type="predicted"/>
<evidence type="ECO:0000313" key="1">
    <source>
        <dbReference type="EMBL" id="TGE26905.1"/>
    </source>
</evidence>
<reference evidence="1 2" key="1">
    <citation type="submission" date="2019-04" db="EMBL/GenBank/DDBJ databases">
        <authorList>
            <person name="Feng G."/>
            <person name="Zhang J."/>
            <person name="Zhu H."/>
        </authorList>
    </citation>
    <scope>NUCLEOTIDE SEQUENCE [LARGE SCALE GENOMIC DNA]</scope>
    <source>
        <strain evidence="1 2">9PBR-1</strain>
    </source>
</reference>
<evidence type="ECO:0000313" key="2">
    <source>
        <dbReference type="Proteomes" id="UP000298471"/>
    </source>
</evidence>
<organism evidence="1 2">
    <name type="scientific">Hymenobacter metallicola</name>
    <dbReference type="NCBI Taxonomy" id="2563114"/>
    <lineage>
        <taxon>Bacteria</taxon>
        <taxon>Pseudomonadati</taxon>
        <taxon>Bacteroidota</taxon>
        <taxon>Cytophagia</taxon>
        <taxon>Cytophagales</taxon>
        <taxon>Hymenobacteraceae</taxon>
        <taxon>Hymenobacter</taxon>
    </lineage>
</organism>
<dbReference type="EMBL" id="SRMB01000002">
    <property type="protein sequence ID" value="TGE26905.1"/>
    <property type="molecule type" value="Genomic_DNA"/>
</dbReference>
<comment type="caution">
    <text evidence="1">The sequence shown here is derived from an EMBL/GenBank/DDBJ whole genome shotgun (WGS) entry which is preliminary data.</text>
</comment>
<sequence length="187" mass="21498">MKSLQIPVKPHVLKYLQFFLGEEYSLSESDPYGLMLFNLLRRPVSDSRKDEVVAKYTGRFAVHYGSYSPQQFGLKNLTGKTVYQFNNFVHSLIKLDLHCYVDLMTDHGNQVKYSIECFMRKYGFEESDIAYDTLLKSYQRFVEERKASKKKAAAVTPRKALKDLQKKLTTMVATTHLSAAAPLHVSL</sequence>